<keyword evidence="1" id="KW-0812">Transmembrane</keyword>
<feature type="transmembrane region" description="Helical" evidence="1">
    <location>
        <begin position="97"/>
        <end position="120"/>
    </location>
</feature>
<organism evidence="2 3">
    <name type="scientific">Pseudoalteromonas fuliginea</name>
    <dbReference type="NCBI Taxonomy" id="1872678"/>
    <lineage>
        <taxon>Bacteria</taxon>
        <taxon>Pseudomonadati</taxon>
        <taxon>Pseudomonadota</taxon>
        <taxon>Gammaproteobacteria</taxon>
        <taxon>Alteromonadales</taxon>
        <taxon>Pseudoalteromonadaceae</taxon>
        <taxon>Pseudoalteromonas</taxon>
    </lineage>
</organism>
<dbReference type="AlphaFoldDB" id="A0ABD3Y442"/>
<feature type="transmembrane region" description="Helical" evidence="1">
    <location>
        <begin position="74"/>
        <end position="91"/>
    </location>
</feature>
<feature type="transmembrane region" description="Helical" evidence="1">
    <location>
        <begin position="152"/>
        <end position="177"/>
    </location>
</feature>
<feature type="transmembrane region" description="Helical" evidence="1">
    <location>
        <begin position="47"/>
        <end position="67"/>
    </location>
</feature>
<keyword evidence="1" id="KW-1133">Transmembrane helix</keyword>
<sequence length="356" mass="40198">MKMDLDSKQSALQKISKQNALSAALGAAFWSVPILVLWAFLFELKPAAGPVMLLISGALVGAAVRFHGRGYERLFSLIGLIAHACIVFVAWDLQIILVGGVLAVILVGVYIFGAWGAAYISRINVSMHDHKEFDKLFESADYQKQKKLKNRWFIVLPVVSVLTLVAGFITAIGIVIFQQQQHIDIEVQQHQQRAAEFRSKHIETSNENLASMSTKKALTYAYAYQSGRHFDERGYYKGAYPQDSFQALVILRYLANEKKNPRAQFILGKILNNEKGQALLLQAEKAGDEFAMLYSIYEFGCLIDAKRGKQLLMSFAKNIEEQSVIIDIQSMNSDDFNDHCIVLDSTEFDYRYIRDY</sequence>
<comment type="caution">
    <text evidence="2">The sequence shown here is derived from an EMBL/GenBank/DDBJ whole genome shotgun (WGS) entry which is preliminary data.</text>
</comment>
<accession>A0ABD3Y442</accession>
<keyword evidence="1" id="KW-0472">Membrane</keyword>
<dbReference type="RefSeq" id="WP_033031949.1">
    <property type="nucleotide sequence ID" value="NZ_JJNZ01000091.1"/>
</dbReference>
<feature type="transmembrane region" description="Helical" evidence="1">
    <location>
        <begin position="20"/>
        <end position="41"/>
    </location>
</feature>
<evidence type="ECO:0000313" key="3">
    <source>
        <dbReference type="Proteomes" id="UP000027154"/>
    </source>
</evidence>
<evidence type="ECO:0000256" key="1">
    <source>
        <dbReference type="SAM" id="Phobius"/>
    </source>
</evidence>
<dbReference type="Proteomes" id="UP000027154">
    <property type="component" value="Unassembled WGS sequence"/>
</dbReference>
<protein>
    <submittedName>
        <fullName evidence="2">Uncharacterized protein</fullName>
    </submittedName>
</protein>
<proteinExistence type="predicted"/>
<dbReference type="EMBL" id="JJNZ01000091">
    <property type="protein sequence ID" value="KDC48541.1"/>
    <property type="molecule type" value="Genomic_DNA"/>
</dbReference>
<reference evidence="2 3" key="1">
    <citation type="submission" date="2014-04" db="EMBL/GenBank/DDBJ databases">
        <title>Pseudoalteromonas galatheae sp. nov., isolated from a deep-sea polychaete near Canal Concepcion, Chile.</title>
        <authorList>
            <person name="Machado H.R."/>
            <person name="Gram L."/>
            <person name="Vynne N.G."/>
        </authorList>
    </citation>
    <scope>NUCLEOTIDE SEQUENCE [LARGE SCALE GENOMIC DNA]</scope>
    <source>
        <strain evidence="2 3">KMM216</strain>
    </source>
</reference>
<name>A0ABD3Y442_9GAMM</name>
<gene>
    <name evidence="2" type="ORF">DC53_19540</name>
</gene>
<evidence type="ECO:0000313" key="2">
    <source>
        <dbReference type="EMBL" id="KDC48541.1"/>
    </source>
</evidence>